<accession>A0A553Q7H0</accession>
<dbReference type="Pfam" id="PF05729">
    <property type="entry name" value="NACHT"/>
    <property type="match status" value="1"/>
</dbReference>
<dbReference type="PROSITE" id="PS50837">
    <property type="entry name" value="NACHT"/>
    <property type="match status" value="1"/>
</dbReference>
<dbReference type="Pfam" id="PF17779">
    <property type="entry name" value="WHD_NOD2"/>
    <property type="match status" value="1"/>
</dbReference>
<dbReference type="SUPFAM" id="SSF52047">
    <property type="entry name" value="RNI-like"/>
    <property type="match status" value="1"/>
</dbReference>
<dbReference type="InterPro" id="IPR041267">
    <property type="entry name" value="NLRP_HD2"/>
</dbReference>
<evidence type="ECO:0000256" key="7">
    <source>
        <dbReference type="SAM" id="MobiDB-lite"/>
    </source>
</evidence>
<dbReference type="InterPro" id="IPR007111">
    <property type="entry name" value="NACHT_NTPase"/>
</dbReference>
<dbReference type="Pfam" id="PF13516">
    <property type="entry name" value="LRR_6"/>
    <property type="match status" value="2"/>
</dbReference>
<keyword evidence="2" id="KW-0963">Cytoplasm</keyword>
<dbReference type="GO" id="GO:0005737">
    <property type="term" value="C:cytoplasm"/>
    <property type="evidence" value="ECO:0007669"/>
    <property type="project" value="UniProtKB-SubCell"/>
</dbReference>
<keyword evidence="10" id="KW-1185">Reference proteome</keyword>
<dbReference type="AlphaFoldDB" id="A0A553Q7H0"/>
<dbReference type="InterPro" id="IPR001611">
    <property type="entry name" value="Leu-rich_rpt"/>
</dbReference>
<dbReference type="Gene3D" id="3.40.50.300">
    <property type="entry name" value="P-loop containing nucleotide triphosphate hydrolases"/>
    <property type="match status" value="1"/>
</dbReference>
<dbReference type="InterPro" id="IPR032675">
    <property type="entry name" value="LRR_dom_sf"/>
</dbReference>
<keyword evidence="5" id="KW-0547">Nucleotide-binding</keyword>
<gene>
    <name evidence="9" type="ORF">DNTS_011899</name>
</gene>
<evidence type="ECO:0000313" key="10">
    <source>
        <dbReference type="Proteomes" id="UP000316079"/>
    </source>
</evidence>
<evidence type="ECO:0000256" key="1">
    <source>
        <dbReference type="ARBA" id="ARBA00004496"/>
    </source>
</evidence>
<dbReference type="SMART" id="SM01288">
    <property type="entry name" value="FISNA"/>
    <property type="match status" value="1"/>
</dbReference>
<keyword evidence="4" id="KW-0677">Repeat</keyword>
<dbReference type="InterPro" id="IPR029495">
    <property type="entry name" value="NACHT-assoc"/>
</dbReference>
<comment type="subcellular location">
    <subcellularLocation>
        <location evidence="1">Cytoplasm</location>
    </subcellularLocation>
</comment>
<dbReference type="PANTHER" id="PTHR24106">
    <property type="entry name" value="NACHT, LRR AND CARD DOMAINS-CONTAINING"/>
    <property type="match status" value="1"/>
</dbReference>
<dbReference type="Pfam" id="PF14484">
    <property type="entry name" value="FISNA"/>
    <property type="match status" value="1"/>
</dbReference>
<protein>
    <recommendedName>
        <fullName evidence="8">NACHT domain-containing protein</fullName>
    </recommendedName>
</protein>
<organism evidence="9 10">
    <name type="scientific">Danionella cerebrum</name>
    <dbReference type="NCBI Taxonomy" id="2873325"/>
    <lineage>
        <taxon>Eukaryota</taxon>
        <taxon>Metazoa</taxon>
        <taxon>Chordata</taxon>
        <taxon>Craniata</taxon>
        <taxon>Vertebrata</taxon>
        <taxon>Euteleostomi</taxon>
        <taxon>Actinopterygii</taxon>
        <taxon>Neopterygii</taxon>
        <taxon>Teleostei</taxon>
        <taxon>Ostariophysi</taxon>
        <taxon>Cypriniformes</taxon>
        <taxon>Danionidae</taxon>
        <taxon>Danioninae</taxon>
        <taxon>Danionella</taxon>
    </lineage>
</organism>
<dbReference type="FunFam" id="3.40.50.300:FF:000210">
    <property type="entry name" value="Si:dkey-16p6.1"/>
    <property type="match status" value="1"/>
</dbReference>
<dbReference type="Pfam" id="PF17776">
    <property type="entry name" value="NLRC4_HD2"/>
    <property type="match status" value="1"/>
</dbReference>
<dbReference type="STRING" id="623744.A0A553Q7H0"/>
<evidence type="ECO:0000256" key="3">
    <source>
        <dbReference type="ARBA" id="ARBA00022614"/>
    </source>
</evidence>
<proteinExistence type="predicted"/>
<keyword evidence="3" id="KW-0433">Leucine-rich repeat</keyword>
<dbReference type="EMBL" id="SRMA01026256">
    <property type="protein sequence ID" value="TRY85872.1"/>
    <property type="molecule type" value="Genomic_DNA"/>
</dbReference>
<comment type="caution">
    <text evidence="9">The sequence shown here is derived from an EMBL/GenBank/DDBJ whole genome shotgun (WGS) entry which is preliminary data.</text>
</comment>
<evidence type="ECO:0000256" key="6">
    <source>
        <dbReference type="ARBA" id="ARBA00022840"/>
    </source>
</evidence>
<dbReference type="InterPro" id="IPR051261">
    <property type="entry name" value="NLR"/>
</dbReference>
<name>A0A553Q7H0_9TELE</name>
<dbReference type="Gene3D" id="3.80.10.10">
    <property type="entry name" value="Ribonuclease Inhibitor"/>
    <property type="match status" value="1"/>
</dbReference>
<sequence>MEGLGSIAKHRLLHQQDSNVTLPSISMNTIKSMDDPIGFSGELIPSPLQFCTPDKPGDPSIVSLGNQSTSTSLSLKEQTPDHRPVQRENSCPSLVTRLSIKSDRSMDLPYNLRQEAVHKELRVQQTDTGSTLQNENQSWSRQYKQLLRHRCQCVFEGNEEHRSPSMLNSIYTELYITAGESPETSSEHEIQQIETVSKWDTSIPANDIFKAPGCSKPIRTVLTKGIAGIGKTVAVQKFTLDWVEQRANQDLDMIFPLPFREMNAFKDSEQSLIEILHCFFNLNMDAEELNSGGNTIVFIFDGLDECRFPLDFQSNRSCTSVSEPVSIDVLLTNIINKTLLPSAFIWITSRPAATGQIPLHFIDRVTEVRGFNDVHKEEYFKKKIRDPVLSSQIISHLKTSKVLHIMCHIPVFCWISASVLERLLLDSQGAEIPRTLTEMYAHFIAYQTKRGSQKYNENPKAGFKWDIQTTLKLGKLAFQELEKGNLLFYEDDLKECGIDVNAASVYSGVCTQIFREEAGLLKEKVFSFVHASIQEFLAALYTFQQFVNKKKNVLRQTTNAKILNTFKQLSLHEFLKSAVDKALESAHGRLDLFLRFLLGLSLESNQALLQELITEVLSDSESHSQTVQYLKDKIRDAPSAETAVSLLHCLSELKDESLVEDVQELVKAGGFIFGKLPPSWFSALAYILLTSAEELDVFDMNKFIHPSMSSNEGLLRLLPVIKASRSVLLNNCSLTVESCQMMGITNSPRRSGIKELHLSNNKLTDAGVKHLSLGLCHLLSGLQSLSVTYSGISAQSCALLASALSSERSELKSLDVRGNQLTASGVIPLSDLVEDPQCVLEELEFLDGIESSLPLEVPDKSKLTVEDPPGLQKSKTRNICVCS</sequence>
<evidence type="ECO:0000256" key="4">
    <source>
        <dbReference type="ARBA" id="ARBA00022737"/>
    </source>
</evidence>
<evidence type="ECO:0000313" key="9">
    <source>
        <dbReference type="EMBL" id="TRY85872.1"/>
    </source>
</evidence>
<feature type="compositionally biased region" description="Polar residues" evidence="7">
    <location>
        <begin position="63"/>
        <end position="77"/>
    </location>
</feature>
<dbReference type="InterPro" id="IPR041075">
    <property type="entry name" value="NOD1/2_WH"/>
</dbReference>
<dbReference type="Proteomes" id="UP000316079">
    <property type="component" value="Unassembled WGS sequence"/>
</dbReference>
<reference evidence="9 10" key="1">
    <citation type="journal article" date="2019" name="Sci. Data">
        <title>Hybrid genome assembly and annotation of Danionella translucida.</title>
        <authorList>
            <person name="Kadobianskyi M."/>
            <person name="Schulze L."/>
            <person name="Schuelke M."/>
            <person name="Judkewitz B."/>
        </authorList>
    </citation>
    <scope>NUCLEOTIDE SEQUENCE [LARGE SCALE GENOMIC DNA]</scope>
    <source>
        <strain evidence="9 10">Bolton</strain>
    </source>
</reference>
<evidence type="ECO:0000256" key="5">
    <source>
        <dbReference type="ARBA" id="ARBA00022741"/>
    </source>
</evidence>
<dbReference type="InterPro" id="IPR027417">
    <property type="entry name" value="P-loop_NTPase"/>
</dbReference>
<dbReference type="GO" id="GO:0005524">
    <property type="term" value="F:ATP binding"/>
    <property type="evidence" value="ECO:0007669"/>
    <property type="project" value="UniProtKB-KW"/>
</dbReference>
<evidence type="ECO:0000256" key="2">
    <source>
        <dbReference type="ARBA" id="ARBA00022490"/>
    </source>
</evidence>
<keyword evidence="6" id="KW-0067">ATP-binding</keyword>
<evidence type="ECO:0000259" key="8">
    <source>
        <dbReference type="PROSITE" id="PS50837"/>
    </source>
</evidence>
<dbReference type="OrthoDB" id="120976at2759"/>
<feature type="region of interest" description="Disordered" evidence="7">
    <location>
        <begin position="51"/>
        <end position="88"/>
    </location>
</feature>
<dbReference type="SMART" id="SM00368">
    <property type="entry name" value="LRR_RI"/>
    <property type="match status" value="3"/>
</dbReference>
<feature type="domain" description="NACHT" evidence="8">
    <location>
        <begin position="219"/>
        <end position="353"/>
    </location>
</feature>